<sequence length="77" mass="8766">MLTLEGIFDGQHIEVLGSIPFHQKKRVLITFLDDTLFPPKPSADIDPISALRGRDKHAHLTEKLLAARKEEQVWKAH</sequence>
<proteinExistence type="predicted"/>
<gene>
    <name evidence="1" type="ORF">U27_07084</name>
</gene>
<dbReference type="HOGENOM" id="CLU_2630949_0_0_0"/>
<name>A0A081C691_VECG1</name>
<organism evidence="1">
    <name type="scientific">Vecturithrix granuli</name>
    <dbReference type="NCBI Taxonomy" id="1499967"/>
    <lineage>
        <taxon>Bacteria</taxon>
        <taxon>Candidatus Moduliflexota</taxon>
        <taxon>Candidatus Vecturitrichia</taxon>
        <taxon>Candidatus Vecturitrichales</taxon>
        <taxon>Candidatus Vecturitrichaceae</taxon>
        <taxon>Candidatus Vecturithrix</taxon>
    </lineage>
</organism>
<keyword evidence="2" id="KW-1185">Reference proteome</keyword>
<protein>
    <submittedName>
        <fullName evidence="1">Uncharacterized protein</fullName>
    </submittedName>
</protein>
<dbReference type="EMBL" id="DF820471">
    <property type="protein sequence ID" value="GAK60096.1"/>
    <property type="molecule type" value="Genomic_DNA"/>
</dbReference>
<evidence type="ECO:0000313" key="1">
    <source>
        <dbReference type="EMBL" id="GAK60096.1"/>
    </source>
</evidence>
<accession>A0A081C691</accession>
<evidence type="ECO:0000313" key="2">
    <source>
        <dbReference type="Proteomes" id="UP000030661"/>
    </source>
</evidence>
<reference evidence="1" key="1">
    <citation type="journal article" date="2015" name="PeerJ">
        <title>First genomic representation of candidate bacterial phylum KSB3 points to enhanced environmental sensing as a trigger of wastewater bulking.</title>
        <authorList>
            <person name="Sekiguchi Y."/>
            <person name="Ohashi A."/>
            <person name="Parks D.H."/>
            <person name="Yamauchi T."/>
            <person name="Tyson G.W."/>
            <person name="Hugenholtz P."/>
        </authorList>
    </citation>
    <scope>NUCLEOTIDE SEQUENCE [LARGE SCALE GENOMIC DNA]</scope>
</reference>
<dbReference type="Proteomes" id="UP000030661">
    <property type="component" value="Unassembled WGS sequence"/>
</dbReference>
<dbReference type="STRING" id="1499967.U27_07084"/>
<dbReference type="AlphaFoldDB" id="A0A081C691"/>